<keyword evidence="9" id="KW-1185">Reference proteome</keyword>
<dbReference type="InterPro" id="IPR003495">
    <property type="entry name" value="CobW/HypB/UreG_nucleotide-bd"/>
</dbReference>
<dbReference type="GO" id="GO:0016787">
    <property type="term" value="F:hydrolase activity"/>
    <property type="evidence" value="ECO:0007669"/>
    <property type="project" value="UniProtKB-KW"/>
</dbReference>
<keyword evidence="1" id="KW-0547">Nucleotide-binding</keyword>
<evidence type="ECO:0000259" key="7">
    <source>
        <dbReference type="SMART" id="SM00833"/>
    </source>
</evidence>
<dbReference type="InterPro" id="IPR036627">
    <property type="entry name" value="CobW-likC_sf"/>
</dbReference>
<protein>
    <submittedName>
        <fullName evidence="8">GTPase, G3E family</fullName>
    </submittedName>
</protein>
<name>A0A239KTD3_9BACT</name>
<dbReference type="SUPFAM" id="SSF90002">
    <property type="entry name" value="Hypothetical protein YjiA, C-terminal domain"/>
    <property type="match status" value="1"/>
</dbReference>
<dbReference type="Gene3D" id="3.30.1220.10">
    <property type="entry name" value="CobW-like, C-terminal domain"/>
    <property type="match status" value="1"/>
</dbReference>
<keyword evidence="2" id="KW-0378">Hydrolase</keyword>
<dbReference type="Gene3D" id="3.40.50.300">
    <property type="entry name" value="P-loop containing nucleotide triphosphate hydrolases"/>
    <property type="match status" value="1"/>
</dbReference>
<dbReference type="SUPFAM" id="SSF52540">
    <property type="entry name" value="P-loop containing nucleoside triphosphate hydrolases"/>
    <property type="match status" value="1"/>
</dbReference>
<evidence type="ECO:0000256" key="2">
    <source>
        <dbReference type="ARBA" id="ARBA00022801"/>
    </source>
</evidence>
<proteinExistence type="inferred from homology"/>
<dbReference type="InterPro" id="IPR011629">
    <property type="entry name" value="CobW-like_C"/>
</dbReference>
<dbReference type="Proteomes" id="UP000198432">
    <property type="component" value="Unassembled WGS sequence"/>
</dbReference>
<dbReference type="AlphaFoldDB" id="A0A239KTD3"/>
<dbReference type="CDD" id="cd03112">
    <property type="entry name" value="CobW-like"/>
    <property type="match status" value="1"/>
</dbReference>
<evidence type="ECO:0000256" key="6">
    <source>
        <dbReference type="ARBA" id="ARBA00049117"/>
    </source>
</evidence>
<gene>
    <name evidence="8" type="ORF">SAMN06296052_13159</name>
</gene>
<evidence type="ECO:0000256" key="4">
    <source>
        <dbReference type="ARBA" id="ARBA00034320"/>
    </source>
</evidence>
<comment type="similarity">
    <text evidence="4">Belongs to the SIMIBI class G3E GTPase family. ZNG1 subfamily.</text>
</comment>
<comment type="function">
    <text evidence="5">Zinc chaperone that directly transfers zinc cofactor to target proteins, thereby activating them. Zinc is transferred from the CXCC motif in the GTPase domain to the zinc binding site in target proteins in a process requiring GTP hydrolysis.</text>
</comment>
<evidence type="ECO:0000256" key="5">
    <source>
        <dbReference type="ARBA" id="ARBA00045658"/>
    </source>
</evidence>
<evidence type="ECO:0000313" key="8">
    <source>
        <dbReference type="EMBL" id="SNT21616.1"/>
    </source>
</evidence>
<dbReference type="InterPro" id="IPR027417">
    <property type="entry name" value="P-loop_NTPase"/>
</dbReference>
<organism evidence="8 9">
    <name type="scientific">Pontibacter ummariensis</name>
    <dbReference type="NCBI Taxonomy" id="1610492"/>
    <lineage>
        <taxon>Bacteria</taxon>
        <taxon>Pseudomonadati</taxon>
        <taxon>Bacteroidota</taxon>
        <taxon>Cytophagia</taxon>
        <taxon>Cytophagales</taxon>
        <taxon>Hymenobacteraceae</taxon>
        <taxon>Pontibacter</taxon>
    </lineage>
</organism>
<feature type="domain" description="CobW C-terminal" evidence="7">
    <location>
        <begin position="194"/>
        <end position="287"/>
    </location>
</feature>
<evidence type="ECO:0000313" key="9">
    <source>
        <dbReference type="Proteomes" id="UP000198432"/>
    </source>
</evidence>
<accession>A0A239KTD3</accession>
<dbReference type="PANTHER" id="PTHR13748:SF62">
    <property type="entry name" value="COBW DOMAIN-CONTAINING PROTEIN"/>
    <property type="match status" value="1"/>
</dbReference>
<dbReference type="PANTHER" id="PTHR13748">
    <property type="entry name" value="COBW-RELATED"/>
    <property type="match status" value="1"/>
</dbReference>
<dbReference type="InterPro" id="IPR051316">
    <property type="entry name" value="Zinc-reg_GTPase_activator"/>
</dbReference>
<evidence type="ECO:0000256" key="3">
    <source>
        <dbReference type="ARBA" id="ARBA00023186"/>
    </source>
</evidence>
<dbReference type="SMART" id="SM00833">
    <property type="entry name" value="CobW_C"/>
    <property type="match status" value="1"/>
</dbReference>
<dbReference type="EMBL" id="FZOQ01000031">
    <property type="protein sequence ID" value="SNT21616.1"/>
    <property type="molecule type" value="Genomic_DNA"/>
</dbReference>
<keyword evidence="3" id="KW-0143">Chaperone</keyword>
<dbReference type="Pfam" id="PF07683">
    <property type="entry name" value="CobW_C"/>
    <property type="match status" value="1"/>
</dbReference>
<dbReference type="GO" id="GO:0005737">
    <property type="term" value="C:cytoplasm"/>
    <property type="evidence" value="ECO:0007669"/>
    <property type="project" value="TreeGrafter"/>
</dbReference>
<sequence length="303" mass="33334">MQNTAVLVNEFGKVGLDHHLLQVLKESTILLGGGCVCCSTRDDLVQGLTQLLNRVQRDHVSKVVIETTGLADPAPIVFTVLSHPVLQHHFYVQNVIVTVDAVNGLIHLRHQPESVKQALVADKFIITKTDLAPGEEVDQLNRALQAINPSSEIHKAAYGAIDAAVLFSPAAAIRQRKEATAPGYQEKETHTQDVSSVSITFREPLDWTAFGLWLSMLLHAKGENIMRVKGLLDIGGSGPVVLNGVQHIIHPPEHLEAWPSEERASRLVFIMRSVSPEDILTSLKAFQMAFDVQHNMPVMEVLQ</sequence>
<evidence type="ECO:0000256" key="1">
    <source>
        <dbReference type="ARBA" id="ARBA00022741"/>
    </source>
</evidence>
<reference evidence="9" key="1">
    <citation type="submission" date="2017-06" db="EMBL/GenBank/DDBJ databases">
        <authorList>
            <person name="Varghese N."/>
            <person name="Submissions S."/>
        </authorList>
    </citation>
    <scope>NUCLEOTIDE SEQUENCE [LARGE SCALE GENOMIC DNA]</scope>
    <source>
        <strain evidence="9">NKM1</strain>
    </source>
</reference>
<comment type="catalytic activity">
    <reaction evidence="6">
        <text>GTP + H2O = GDP + phosphate + H(+)</text>
        <dbReference type="Rhea" id="RHEA:19669"/>
        <dbReference type="ChEBI" id="CHEBI:15377"/>
        <dbReference type="ChEBI" id="CHEBI:15378"/>
        <dbReference type="ChEBI" id="CHEBI:37565"/>
        <dbReference type="ChEBI" id="CHEBI:43474"/>
        <dbReference type="ChEBI" id="CHEBI:58189"/>
    </reaction>
    <physiologicalReaction direction="left-to-right" evidence="6">
        <dbReference type="Rhea" id="RHEA:19670"/>
    </physiologicalReaction>
</comment>
<dbReference type="GO" id="GO:0000166">
    <property type="term" value="F:nucleotide binding"/>
    <property type="evidence" value="ECO:0007669"/>
    <property type="project" value="UniProtKB-KW"/>
</dbReference>
<dbReference type="Pfam" id="PF02492">
    <property type="entry name" value="cobW"/>
    <property type="match status" value="1"/>
</dbReference>